<protein>
    <submittedName>
        <fullName evidence="1">Uncharacterized protein</fullName>
    </submittedName>
</protein>
<proteinExistence type="predicted"/>
<dbReference type="Proteomes" id="UP001153331">
    <property type="component" value="Unassembled WGS sequence"/>
</dbReference>
<reference evidence="1" key="1">
    <citation type="submission" date="2022-11" db="EMBL/GenBank/DDBJ databases">
        <title>Genome Sequence of Boeremia exigua.</title>
        <authorList>
            <person name="Buettner E."/>
        </authorList>
    </citation>
    <scope>NUCLEOTIDE SEQUENCE</scope>
    <source>
        <strain evidence="1">CU02</strain>
    </source>
</reference>
<accession>A0ACC2IGZ5</accession>
<organism evidence="1 2">
    <name type="scientific">Boeremia exigua</name>
    <dbReference type="NCBI Taxonomy" id="749465"/>
    <lineage>
        <taxon>Eukaryota</taxon>
        <taxon>Fungi</taxon>
        <taxon>Dikarya</taxon>
        <taxon>Ascomycota</taxon>
        <taxon>Pezizomycotina</taxon>
        <taxon>Dothideomycetes</taxon>
        <taxon>Pleosporomycetidae</taxon>
        <taxon>Pleosporales</taxon>
        <taxon>Pleosporineae</taxon>
        <taxon>Didymellaceae</taxon>
        <taxon>Boeremia</taxon>
    </lineage>
</organism>
<evidence type="ECO:0000313" key="1">
    <source>
        <dbReference type="EMBL" id="KAJ8114437.1"/>
    </source>
</evidence>
<name>A0ACC2IGZ5_9PLEO</name>
<dbReference type="EMBL" id="JAPHNI010000194">
    <property type="protein sequence ID" value="KAJ8114437.1"/>
    <property type="molecule type" value="Genomic_DNA"/>
</dbReference>
<evidence type="ECO:0000313" key="2">
    <source>
        <dbReference type="Proteomes" id="UP001153331"/>
    </source>
</evidence>
<comment type="caution">
    <text evidence="1">The sequence shown here is derived from an EMBL/GenBank/DDBJ whole genome shotgun (WGS) entry which is preliminary data.</text>
</comment>
<gene>
    <name evidence="1" type="ORF">OPT61_g3684</name>
</gene>
<sequence length="977" mass="108880">MQFRRARPISVLHLKQIPATLLRESPPLFEKTRVLRFRGLHVHGNAVGSHFHGMSPIVNKQLPPSFSIETISSFAMGVNNELAAVLPDDKPWYTKSHLVKLHFCILSLTMFSSANGYDGSLMNGLQALPQWVTFMDNPTGSWLGFLNAMYWLGMGVNYPLTAIVANKFGRKPGVYVGYTFLLAGSLAILSNSEIAFIMSRFLVGCASAWFANAVPLLINEISHPSYRGVLSALFMCGYYIGGTIAAFVTFGTRDYTSDWAWRIPSLLQLLLPIVALPGLLMTPESPRWLISVDRVEEARNMLIESHAGGDANSALVEYEMIEITSAIQLESTLKGASYAELFSTPGNRRRLLITVSLGAFSQWCGNGVVSYYLVLVLRTVGITSVTDQTLISGLLQVWNLLFAVVAAVSVDKVGRRPLFLASAGIMLVAYILVTALSGAFAESDHGPTGIAVIPFLFIFFAGYDIALTPLLTAYPCEIWPYRLRSHGLTVMWLTAVAVIFFNTFVNPVALEAIGWKYYFVFIVILIVMCFTVYFFYPETKGYTLEHMAVLFDGEDAVPESKEIASRAASAVFDEEKKDTAFHEEKVSTFTAAVHVRAYDRKARAEESRTNTPFINSPVCASFQTDAICSRELLLAIVDDYLASIYPLIPVVHRPSFLLNLEQNRDIYDNDFLGLLISICAVVIGLLPSRFDHYRMFTSGSLCAHSRIEIVDRCYHLLNRLRGADFFDNVGFDKWAISYLMLIATFQVEVQNLLKEKLSFLDHATMAAINLEALMPLEVDDEEIFKYYVASSLASQSQLATGFSLHSRIFWQALEDPLAEIGTLKHALDNAPSPFQQQDLSHPPHTAITTFPSQIAIVQVNIHVTHLWLQSLLLDQLCLLTSPGEHWYDRELICTQLLHVLRNTSERDMEPNGVHLVYKLRDVAVGLLACPFIAPDPAAKRACEFVQEFTDVLARLDVSESVNTANLQSWIDIGRRNG</sequence>
<keyword evidence="2" id="KW-1185">Reference proteome</keyword>